<evidence type="ECO:0000313" key="2">
    <source>
        <dbReference type="EMBL" id="MTK22128.1"/>
    </source>
</evidence>
<evidence type="ECO:0000256" key="1">
    <source>
        <dbReference type="ARBA" id="ARBA00006479"/>
    </source>
</evidence>
<dbReference type="EMBL" id="WMQE01000030">
    <property type="protein sequence ID" value="MTK22128.1"/>
    <property type="molecule type" value="Genomic_DNA"/>
</dbReference>
<dbReference type="PANTHER" id="PTHR18964">
    <property type="entry name" value="ROK (REPRESSOR, ORF, KINASE) FAMILY"/>
    <property type="match status" value="1"/>
</dbReference>
<reference evidence="2 3" key="1">
    <citation type="journal article" date="2019" name="Nat. Med.">
        <title>A library of human gut bacterial isolates paired with longitudinal multiomics data enables mechanistic microbiome research.</title>
        <authorList>
            <person name="Poyet M."/>
            <person name="Groussin M."/>
            <person name="Gibbons S.M."/>
            <person name="Avila-Pacheco J."/>
            <person name="Jiang X."/>
            <person name="Kearney S.M."/>
            <person name="Perrotta A.R."/>
            <person name="Berdy B."/>
            <person name="Zhao S."/>
            <person name="Lieberman T.D."/>
            <person name="Swanson P.K."/>
            <person name="Smith M."/>
            <person name="Roesemann S."/>
            <person name="Alexander J.E."/>
            <person name="Rich S.A."/>
            <person name="Livny J."/>
            <person name="Vlamakis H."/>
            <person name="Clish C."/>
            <person name="Bullock K."/>
            <person name="Deik A."/>
            <person name="Scott J."/>
            <person name="Pierce K.A."/>
            <person name="Xavier R.J."/>
            <person name="Alm E.J."/>
        </authorList>
    </citation>
    <scope>NUCLEOTIDE SEQUENCE [LARGE SCALE GENOMIC DNA]</scope>
    <source>
        <strain evidence="2 3">BIOML-A198</strain>
    </source>
</reference>
<comment type="similarity">
    <text evidence="1">Belongs to the ROK (NagC/XylR) family.</text>
</comment>
<dbReference type="InterPro" id="IPR000600">
    <property type="entry name" value="ROK"/>
</dbReference>
<dbReference type="Gene3D" id="3.30.420.40">
    <property type="match status" value="2"/>
</dbReference>
<dbReference type="RefSeq" id="WP_006783988.1">
    <property type="nucleotide sequence ID" value="NZ_CABJBH010000001.1"/>
</dbReference>
<evidence type="ECO:0000313" key="3">
    <source>
        <dbReference type="Proteomes" id="UP000487649"/>
    </source>
</evidence>
<protein>
    <submittedName>
        <fullName evidence="2">ROK family protein</fullName>
    </submittedName>
</protein>
<dbReference type="GeneID" id="60057749"/>
<comment type="caution">
    <text evidence="2">The sequence shown here is derived from an EMBL/GenBank/DDBJ whole genome shotgun (WGS) entry which is preliminary data.</text>
</comment>
<dbReference type="AlphaFoldDB" id="A0A6A8SK12"/>
<dbReference type="Pfam" id="PF00480">
    <property type="entry name" value="ROK"/>
    <property type="match status" value="1"/>
</dbReference>
<organism evidence="2 3">
    <name type="scientific">Turicibacter sanguinis</name>
    <dbReference type="NCBI Taxonomy" id="154288"/>
    <lineage>
        <taxon>Bacteria</taxon>
        <taxon>Bacillati</taxon>
        <taxon>Bacillota</taxon>
        <taxon>Erysipelotrichia</taxon>
        <taxon>Erysipelotrichales</taxon>
        <taxon>Turicibacteraceae</taxon>
        <taxon>Turicibacter</taxon>
    </lineage>
</organism>
<proteinExistence type="inferred from homology"/>
<accession>A0A6A8SK12</accession>
<sequence>MIACIDIGGTAIKVGVLDLQGKIVEKTSLEVNHDFNGLINSLVSFVEEAKQQYKVTGVSISSPGAVDSKTGMVNGSSAIPCIHGHNWKKIMGEATNLPISIENDANCAALAEVFNGSGQSFSDVLFLVCGTGLGGAIIHDGKIHHGKNLHGGEFGYMLMEERDGEFYNFSNVASTMSFVRKARAHFQDDSYDGIKVFEEATKGNEFCQNILDRFYLNLAKGIFNMQYFYDPEIILIGGAISQREDFIEKINEKIDYLLEKIEIAKVKPVLGACTHKGDANLIGALANFISEHQSNNLESK</sequence>
<dbReference type="PANTHER" id="PTHR18964:SF170">
    <property type="entry name" value="SUGAR KINASE"/>
    <property type="match status" value="1"/>
</dbReference>
<gene>
    <name evidence="2" type="ORF">GMA92_11980</name>
</gene>
<dbReference type="Proteomes" id="UP000487649">
    <property type="component" value="Unassembled WGS sequence"/>
</dbReference>
<dbReference type="SUPFAM" id="SSF53067">
    <property type="entry name" value="Actin-like ATPase domain"/>
    <property type="match status" value="1"/>
</dbReference>
<dbReference type="CDD" id="cd24152">
    <property type="entry name" value="ASKHA_NBD_ROK-like"/>
    <property type="match status" value="1"/>
</dbReference>
<name>A0A6A8SK12_9FIRM</name>
<dbReference type="InterPro" id="IPR043129">
    <property type="entry name" value="ATPase_NBD"/>
</dbReference>